<organism evidence="7 8">
    <name type="scientific">Acuticoccus mangrovi</name>
    <dbReference type="NCBI Taxonomy" id="2796142"/>
    <lineage>
        <taxon>Bacteria</taxon>
        <taxon>Pseudomonadati</taxon>
        <taxon>Pseudomonadota</taxon>
        <taxon>Alphaproteobacteria</taxon>
        <taxon>Hyphomicrobiales</taxon>
        <taxon>Amorphaceae</taxon>
        <taxon>Acuticoccus</taxon>
    </lineage>
</organism>
<comment type="caution">
    <text evidence="7">The sequence shown here is derived from an EMBL/GenBank/DDBJ whole genome shotgun (WGS) entry which is preliminary data.</text>
</comment>
<evidence type="ECO:0000256" key="3">
    <source>
        <dbReference type="ARBA" id="ARBA00023027"/>
    </source>
</evidence>
<dbReference type="EMBL" id="JAEKJA010000038">
    <property type="protein sequence ID" value="MBJ3778777.1"/>
    <property type="molecule type" value="Genomic_DNA"/>
</dbReference>
<dbReference type="CDD" id="cd12172">
    <property type="entry name" value="PGDH_like_2"/>
    <property type="match status" value="1"/>
</dbReference>
<dbReference type="FunFam" id="3.40.50.720:FF:000203">
    <property type="entry name" value="D-3-phosphoglycerate dehydrogenase (SerA)"/>
    <property type="match status" value="1"/>
</dbReference>
<evidence type="ECO:0000259" key="6">
    <source>
        <dbReference type="Pfam" id="PF02826"/>
    </source>
</evidence>
<dbReference type="GO" id="GO:0016618">
    <property type="term" value="F:hydroxypyruvate reductase [NAD(P)H] activity"/>
    <property type="evidence" value="ECO:0007669"/>
    <property type="project" value="TreeGrafter"/>
</dbReference>
<dbReference type="GO" id="GO:0051287">
    <property type="term" value="F:NAD binding"/>
    <property type="evidence" value="ECO:0007669"/>
    <property type="project" value="InterPro"/>
</dbReference>
<keyword evidence="8" id="KW-1185">Reference proteome</keyword>
<dbReference type="InterPro" id="IPR050223">
    <property type="entry name" value="D-isomer_2-hydroxyacid_DH"/>
</dbReference>
<feature type="domain" description="D-isomer specific 2-hydroxyacid dehydrogenase catalytic" evidence="5">
    <location>
        <begin position="39"/>
        <end position="308"/>
    </location>
</feature>
<dbReference type="SUPFAM" id="SSF51735">
    <property type="entry name" value="NAD(P)-binding Rossmann-fold domains"/>
    <property type="match status" value="1"/>
</dbReference>
<dbReference type="Pfam" id="PF00389">
    <property type="entry name" value="2-Hacid_dh"/>
    <property type="match status" value="1"/>
</dbReference>
<dbReference type="Pfam" id="PF02826">
    <property type="entry name" value="2-Hacid_dh_C"/>
    <property type="match status" value="1"/>
</dbReference>
<dbReference type="InterPro" id="IPR006139">
    <property type="entry name" value="D-isomer_2_OHA_DH_cat_dom"/>
</dbReference>
<feature type="domain" description="D-isomer specific 2-hydroxyacid dehydrogenase NAD-binding" evidence="6">
    <location>
        <begin position="116"/>
        <end position="288"/>
    </location>
</feature>
<gene>
    <name evidence="7" type="ORF">JCR33_23960</name>
</gene>
<dbReference type="InterPro" id="IPR006140">
    <property type="entry name" value="D-isomer_DH_NAD-bd"/>
</dbReference>
<dbReference type="SUPFAM" id="SSF52283">
    <property type="entry name" value="Formate/glycerate dehydrogenase catalytic domain-like"/>
    <property type="match status" value="1"/>
</dbReference>
<evidence type="ECO:0000259" key="5">
    <source>
        <dbReference type="Pfam" id="PF00389"/>
    </source>
</evidence>
<accession>A0A934IV94</accession>
<sequence length="311" mass="32951">MSEAPRVLVSNLMMLKERERFDAALLEMGVVPVWADVNQYLSEAECLAYAGTVDAWLAGDDRVTRGVLEAFLPRLRGISKWGTGLDSIDLDAAKALGIPVHNTAGAFSEAVAEVALGYMLMLTRYLLVVDRAVREGAWPKPQGLGLHGRTLGLVGYGAIGQGIARRARGCGMQIMAYDPWMATKGGHEDVEFVDLPALATAADVLCLACALTPETHHLIDASIFALMKEEAVLVNVARGPVVDETALIAALGEGSIGGAGLDVFEVEPLAADSPLRGFGNVVLGSHNANNLRSAVEAVHANTLSNLKRILT</sequence>
<evidence type="ECO:0000256" key="1">
    <source>
        <dbReference type="ARBA" id="ARBA00005854"/>
    </source>
</evidence>
<evidence type="ECO:0000313" key="7">
    <source>
        <dbReference type="EMBL" id="MBJ3778777.1"/>
    </source>
</evidence>
<evidence type="ECO:0000256" key="2">
    <source>
        <dbReference type="ARBA" id="ARBA00023002"/>
    </source>
</evidence>
<dbReference type="AlphaFoldDB" id="A0A934IV94"/>
<dbReference type="Gene3D" id="3.40.50.720">
    <property type="entry name" value="NAD(P)-binding Rossmann-like Domain"/>
    <property type="match status" value="2"/>
</dbReference>
<keyword evidence="2 4" id="KW-0560">Oxidoreductase</keyword>
<dbReference type="InterPro" id="IPR036291">
    <property type="entry name" value="NAD(P)-bd_dom_sf"/>
</dbReference>
<protein>
    <submittedName>
        <fullName evidence="7">Phosphoglycerate dehydrogenase</fullName>
    </submittedName>
</protein>
<dbReference type="PANTHER" id="PTHR10996:SF283">
    <property type="entry name" value="GLYOXYLATE_HYDROXYPYRUVATE REDUCTASE B"/>
    <property type="match status" value="1"/>
</dbReference>
<evidence type="ECO:0000256" key="4">
    <source>
        <dbReference type="RuleBase" id="RU003719"/>
    </source>
</evidence>
<dbReference type="RefSeq" id="WP_198884676.1">
    <property type="nucleotide sequence ID" value="NZ_JAEKJA010000038.1"/>
</dbReference>
<proteinExistence type="inferred from homology"/>
<keyword evidence="3" id="KW-0520">NAD</keyword>
<dbReference type="GO" id="GO:0030267">
    <property type="term" value="F:glyoxylate reductase (NADPH) activity"/>
    <property type="evidence" value="ECO:0007669"/>
    <property type="project" value="TreeGrafter"/>
</dbReference>
<dbReference type="GO" id="GO:0005829">
    <property type="term" value="C:cytosol"/>
    <property type="evidence" value="ECO:0007669"/>
    <property type="project" value="TreeGrafter"/>
</dbReference>
<comment type="similarity">
    <text evidence="1 4">Belongs to the D-isomer specific 2-hydroxyacid dehydrogenase family.</text>
</comment>
<dbReference type="PANTHER" id="PTHR10996">
    <property type="entry name" value="2-HYDROXYACID DEHYDROGENASE-RELATED"/>
    <property type="match status" value="1"/>
</dbReference>
<reference evidence="7" key="1">
    <citation type="submission" date="2020-12" db="EMBL/GenBank/DDBJ databases">
        <title>Bacterial taxonomy.</title>
        <authorList>
            <person name="Pan X."/>
        </authorList>
    </citation>
    <scope>NUCLEOTIDE SEQUENCE</scope>
    <source>
        <strain evidence="7">B2012</strain>
    </source>
</reference>
<evidence type="ECO:0000313" key="8">
    <source>
        <dbReference type="Proteomes" id="UP000609531"/>
    </source>
</evidence>
<dbReference type="Proteomes" id="UP000609531">
    <property type="component" value="Unassembled WGS sequence"/>
</dbReference>
<name>A0A934IV94_9HYPH</name>